<keyword evidence="3" id="KW-1185">Reference proteome</keyword>
<dbReference type="EMBL" id="HG695494">
    <property type="protein sequence ID" value="CDI86517.1"/>
    <property type="molecule type" value="Genomic_DNA"/>
</dbReference>
<gene>
    <name evidence="2" type="ORF">EPH_0073960</name>
</gene>
<dbReference type="AlphaFoldDB" id="U6H3U1"/>
<evidence type="ECO:0000313" key="3">
    <source>
        <dbReference type="Proteomes" id="UP000018201"/>
    </source>
</evidence>
<reference evidence="2" key="2">
    <citation type="submission" date="2013-10" db="EMBL/GenBank/DDBJ databases">
        <authorList>
            <person name="Aslett M."/>
        </authorList>
    </citation>
    <scope>NUCLEOTIDE SEQUENCE [LARGE SCALE GENOMIC DNA]</scope>
    <source>
        <strain evidence="2">Houghton</strain>
    </source>
</reference>
<organism evidence="2 3">
    <name type="scientific">Eimeria praecox</name>
    <dbReference type="NCBI Taxonomy" id="51316"/>
    <lineage>
        <taxon>Eukaryota</taxon>
        <taxon>Sar</taxon>
        <taxon>Alveolata</taxon>
        <taxon>Apicomplexa</taxon>
        <taxon>Conoidasida</taxon>
        <taxon>Coccidia</taxon>
        <taxon>Eucoccidiorida</taxon>
        <taxon>Eimeriorina</taxon>
        <taxon>Eimeriidae</taxon>
        <taxon>Eimeria</taxon>
    </lineage>
</organism>
<evidence type="ECO:0000256" key="1">
    <source>
        <dbReference type="SAM" id="MobiDB-lite"/>
    </source>
</evidence>
<name>U6H3U1_9EIME</name>
<sequence length="155" mass="17183">MKGEGQDKADSLGPANKSTPLASCLPETDEFIALHEEASELLLRKAVVQAVLRREKTVAELLYHPAALRAAGLPHWKDKNLEMEQQAALGNNKTEKRLMKRVVATQEEYLNKSQLARSLSKQPYLDSDIGVLVLLLNRQDVNKGKRLRHGGCGTT</sequence>
<protein>
    <submittedName>
        <fullName evidence="2">Uncharacterized protein</fullName>
    </submittedName>
</protein>
<dbReference type="Proteomes" id="UP000018201">
    <property type="component" value="Unassembled WGS sequence"/>
</dbReference>
<accession>U6H3U1</accession>
<feature type="compositionally biased region" description="Basic and acidic residues" evidence="1">
    <location>
        <begin position="1"/>
        <end position="10"/>
    </location>
</feature>
<proteinExistence type="predicted"/>
<evidence type="ECO:0000313" key="2">
    <source>
        <dbReference type="EMBL" id="CDI86517.1"/>
    </source>
</evidence>
<dbReference type="VEuPathDB" id="ToxoDB:EPH_0073960"/>
<feature type="region of interest" description="Disordered" evidence="1">
    <location>
        <begin position="1"/>
        <end position="21"/>
    </location>
</feature>
<dbReference type="OrthoDB" id="346124at2759"/>
<reference evidence="2" key="1">
    <citation type="submission" date="2013-10" db="EMBL/GenBank/DDBJ databases">
        <title>Genomic analysis of the causative agents of coccidiosis in chickens.</title>
        <authorList>
            <person name="Reid A.J."/>
            <person name="Blake D."/>
            <person name="Billington K."/>
            <person name="Browne H."/>
            <person name="Dunn M."/>
            <person name="Hung S."/>
            <person name="Kawahara F."/>
            <person name="Miranda-Saavedra D."/>
            <person name="Mourier T."/>
            <person name="Nagra H."/>
            <person name="Otto T.D."/>
            <person name="Rawlings N."/>
            <person name="Sanchez A."/>
            <person name="Sanders M."/>
            <person name="Subramaniam C."/>
            <person name="Tay Y."/>
            <person name="Dear P."/>
            <person name="Doerig C."/>
            <person name="Gruber A."/>
            <person name="Parkinson J."/>
            <person name="Shirley M."/>
            <person name="Wan K.L."/>
            <person name="Berriman M."/>
            <person name="Tomley F."/>
            <person name="Pain A."/>
        </authorList>
    </citation>
    <scope>NUCLEOTIDE SEQUENCE [LARGE SCALE GENOMIC DNA]</scope>
    <source>
        <strain evidence="2">Houghton</strain>
    </source>
</reference>